<protein>
    <submittedName>
        <fullName evidence="2">Uncharacterized protein</fullName>
    </submittedName>
</protein>
<dbReference type="RefSeq" id="XP_018994117.1">
    <property type="nucleotide sequence ID" value="XM_019137091.1"/>
</dbReference>
<sequence>MSLLHEKPLSKVDDEEGIEESAEEYSYDVPSQSSSMPSEDRVLIWPEDDEQEEAGRQEAGPRIERWLDQVTEATNNKPFAHPLPQVERQLSYLRMQPSKGLEWIEKGASINRKVLGDFRGENCRPDFTLDIE</sequence>
<name>A0A1E3HSD7_9TREE</name>
<evidence type="ECO:0000313" key="2">
    <source>
        <dbReference type="EMBL" id="ODN79270.1"/>
    </source>
</evidence>
<dbReference type="GeneID" id="30154593"/>
<organism evidence="2 3">
    <name type="scientific">Cryptococcus amylolentus CBS 6039</name>
    <dbReference type="NCBI Taxonomy" id="1295533"/>
    <lineage>
        <taxon>Eukaryota</taxon>
        <taxon>Fungi</taxon>
        <taxon>Dikarya</taxon>
        <taxon>Basidiomycota</taxon>
        <taxon>Agaricomycotina</taxon>
        <taxon>Tremellomycetes</taxon>
        <taxon>Tremellales</taxon>
        <taxon>Cryptococcaceae</taxon>
        <taxon>Cryptococcus</taxon>
    </lineage>
</organism>
<feature type="compositionally biased region" description="Acidic residues" evidence="1">
    <location>
        <begin position="13"/>
        <end position="26"/>
    </location>
</feature>
<reference evidence="2 3" key="1">
    <citation type="submission" date="2016-06" db="EMBL/GenBank/DDBJ databases">
        <title>Evolution of pathogenesis and genome organization in the Tremellales.</title>
        <authorList>
            <person name="Cuomo C."/>
            <person name="Litvintseva A."/>
            <person name="Heitman J."/>
            <person name="Chen Y."/>
            <person name="Sun S."/>
            <person name="Springer D."/>
            <person name="Dromer F."/>
            <person name="Young S."/>
            <person name="Zeng Q."/>
            <person name="Chapman S."/>
            <person name="Gujja S."/>
            <person name="Saif S."/>
            <person name="Birren B."/>
        </authorList>
    </citation>
    <scope>NUCLEOTIDE SEQUENCE [LARGE SCALE GENOMIC DNA]</scope>
    <source>
        <strain evidence="2 3">CBS 6039</strain>
    </source>
</reference>
<accession>A0A1E3HSD7</accession>
<feature type="compositionally biased region" description="Basic and acidic residues" evidence="1">
    <location>
        <begin position="1"/>
        <end position="12"/>
    </location>
</feature>
<proteinExistence type="predicted"/>
<feature type="region of interest" description="Disordered" evidence="1">
    <location>
        <begin position="1"/>
        <end position="41"/>
    </location>
</feature>
<gene>
    <name evidence="2" type="ORF">L202_03284</name>
</gene>
<dbReference type="Proteomes" id="UP000094065">
    <property type="component" value="Unassembled WGS sequence"/>
</dbReference>
<evidence type="ECO:0000256" key="1">
    <source>
        <dbReference type="SAM" id="MobiDB-lite"/>
    </source>
</evidence>
<keyword evidence="3" id="KW-1185">Reference proteome</keyword>
<dbReference type="EMBL" id="AWGJ01000005">
    <property type="protein sequence ID" value="ODN79270.1"/>
    <property type="molecule type" value="Genomic_DNA"/>
</dbReference>
<dbReference type="AlphaFoldDB" id="A0A1E3HSD7"/>
<comment type="caution">
    <text evidence="2">The sequence shown here is derived from an EMBL/GenBank/DDBJ whole genome shotgun (WGS) entry which is preliminary data.</text>
</comment>
<evidence type="ECO:0000313" key="3">
    <source>
        <dbReference type="Proteomes" id="UP000094065"/>
    </source>
</evidence>